<dbReference type="PANTHER" id="PTHR15398:SF4">
    <property type="entry name" value="BROMODOMAIN-CONTAINING PROTEIN 8 ISOFORM X1"/>
    <property type="match status" value="1"/>
</dbReference>
<dbReference type="AlphaFoldDB" id="A0A2J6TN02"/>
<feature type="region of interest" description="Disordered" evidence="3">
    <location>
        <begin position="79"/>
        <end position="106"/>
    </location>
</feature>
<dbReference type="OrthoDB" id="21449at2759"/>
<feature type="region of interest" description="Disordered" evidence="3">
    <location>
        <begin position="607"/>
        <end position="659"/>
    </location>
</feature>
<feature type="compositionally biased region" description="Pro residues" evidence="3">
    <location>
        <begin position="432"/>
        <end position="446"/>
    </location>
</feature>
<feature type="region of interest" description="Disordered" evidence="3">
    <location>
        <begin position="171"/>
        <end position="593"/>
    </location>
</feature>
<dbReference type="InParanoid" id="A0A2J6TN02"/>
<dbReference type="Pfam" id="PF00439">
    <property type="entry name" value="Bromodomain"/>
    <property type="match status" value="1"/>
</dbReference>
<feature type="region of interest" description="Disordered" evidence="3">
    <location>
        <begin position="827"/>
        <end position="875"/>
    </location>
</feature>
<evidence type="ECO:0000256" key="1">
    <source>
        <dbReference type="ARBA" id="ARBA00023117"/>
    </source>
</evidence>
<proteinExistence type="predicted"/>
<keyword evidence="6" id="KW-1185">Reference proteome</keyword>
<dbReference type="GO" id="GO:0035267">
    <property type="term" value="C:NuA4 histone acetyltransferase complex"/>
    <property type="evidence" value="ECO:0007669"/>
    <property type="project" value="TreeGrafter"/>
</dbReference>
<feature type="compositionally biased region" description="Basic and acidic residues" evidence="3">
    <location>
        <begin position="828"/>
        <end position="840"/>
    </location>
</feature>
<evidence type="ECO:0000313" key="6">
    <source>
        <dbReference type="Proteomes" id="UP000235371"/>
    </source>
</evidence>
<evidence type="ECO:0000256" key="3">
    <source>
        <dbReference type="SAM" id="MobiDB-lite"/>
    </source>
</evidence>
<dbReference type="STRING" id="1095630.A0A2J6TN02"/>
<feature type="compositionally biased region" description="Basic and acidic residues" evidence="3">
    <location>
        <begin position="201"/>
        <end position="210"/>
    </location>
</feature>
<dbReference type="Proteomes" id="UP000235371">
    <property type="component" value="Unassembled WGS sequence"/>
</dbReference>
<organism evidence="5 6">
    <name type="scientific">Hyaloscypha bicolor E</name>
    <dbReference type="NCBI Taxonomy" id="1095630"/>
    <lineage>
        <taxon>Eukaryota</taxon>
        <taxon>Fungi</taxon>
        <taxon>Dikarya</taxon>
        <taxon>Ascomycota</taxon>
        <taxon>Pezizomycotina</taxon>
        <taxon>Leotiomycetes</taxon>
        <taxon>Helotiales</taxon>
        <taxon>Hyaloscyphaceae</taxon>
        <taxon>Hyaloscypha</taxon>
        <taxon>Hyaloscypha bicolor</taxon>
    </lineage>
</organism>
<accession>A0A2J6TN02</accession>
<name>A0A2J6TN02_9HELO</name>
<dbReference type="RefSeq" id="XP_024741318.1">
    <property type="nucleotide sequence ID" value="XM_024884544.1"/>
</dbReference>
<feature type="compositionally biased region" description="Polar residues" evidence="3">
    <location>
        <begin position="456"/>
        <end position="477"/>
    </location>
</feature>
<evidence type="ECO:0000259" key="4">
    <source>
        <dbReference type="PROSITE" id="PS50014"/>
    </source>
</evidence>
<dbReference type="PROSITE" id="PS50014">
    <property type="entry name" value="BROMODOMAIN_2"/>
    <property type="match status" value="1"/>
</dbReference>
<dbReference type="InterPro" id="IPR001487">
    <property type="entry name" value="Bromodomain"/>
</dbReference>
<feature type="compositionally biased region" description="Basic and acidic residues" evidence="3">
    <location>
        <begin position="531"/>
        <end position="540"/>
    </location>
</feature>
<feature type="compositionally biased region" description="Polar residues" evidence="3">
    <location>
        <begin position="567"/>
        <end position="586"/>
    </location>
</feature>
<dbReference type="GO" id="GO:0006325">
    <property type="term" value="P:chromatin organization"/>
    <property type="evidence" value="ECO:0007669"/>
    <property type="project" value="UniProtKB-ARBA"/>
</dbReference>
<dbReference type="GeneID" id="36592621"/>
<evidence type="ECO:0000313" key="5">
    <source>
        <dbReference type="EMBL" id="PMD64414.1"/>
    </source>
</evidence>
<feature type="compositionally biased region" description="Low complexity" evidence="3">
    <location>
        <begin position="629"/>
        <end position="639"/>
    </location>
</feature>
<dbReference type="InterPro" id="IPR036427">
    <property type="entry name" value="Bromodomain-like_sf"/>
</dbReference>
<dbReference type="PANTHER" id="PTHR15398">
    <property type="entry name" value="BROMODOMAIN-CONTAINING PROTEIN 8"/>
    <property type="match status" value="1"/>
</dbReference>
<dbReference type="SUPFAM" id="SSF47370">
    <property type="entry name" value="Bromodomain"/>
    <property type="match status" value="1"/>
</dbReference>
<sequence length="875" mass="95211">MNIAKIIVFGTDYTPLECLLLFQSLVAYGTEDQAFTRISDLLTNNSLIKDGPTYDAQRLSSGALRQLYLQLLRDELKAEEQDGHEDAGQAASKKRKLQSPPLPSFKDAQEYRDKLPLLVDRLYARYRDYMVRAIQEDERRYAEVQGELGEIERGEWDERILNEDQALANKNITAPTELLRPKTNGAPPEPLPPETPTASLVEEHQAEVTKEPVPPPAPAPNLDIQAEPRAITDLTNKQEGLPSSPKILEPPRTGNEPPAPNPPPANIGPHGPSPLQPGPQQPRPLQWEPPYGPPNQALPYPVGAPYPQFNSSQHPLQGYPAPLRSSFSGPHGIPPPHPHMPSSPHGILVPPPNAIGRSSTNAAMPLDALADVAGQQFRAPPSGPPTMQQLGPHPAGYQPPYPPQQHRAPPANGPAQWPQQYVHPYQGSPQQYPYPPTQRPPYPPRPDLIQPENRHYTSPYNGSQGPRPQTTSQNQTPRLRPSLPYTPLSQGGLVPLTGSGTRWTPKVAGTTPRSTMSLSPPAMEPLSPILRPKDAPETLKKSGKKQMKTSDQPKPTKAPKRGVQPTRAGSTASSVIAGSYRSQSVLSHADEDELSLDNDVASRHVKEEVATPLGVDDAGDTTADESSTHLPLPSRSGPSPRHPTKRKRASSIPFEARSAGPPGHVMWTKAFPKISASALESISGHRNASTFAAPVKERDAPGYTNIILRPQDLKSIRGAILHGSRAATAAAPEDMNPNASNIWLPISEDLIPPKGIINYAQLEKELMRIFANAVMFNPDPDRGFGKRWQGIGKGKGDSVGYEIDEDGVIKDTRAMFTDVEKVVGSLRSAERRSEEMRESSMARGVGDDDEVDELAGDGESHAGNTGSMAKRRRKA</sequence>
<evidence type="ECO:0000256" key="2">
    <source>
        <dbReference type="PROSITE-ProRule" id="PRU00035"/>
    </source>
</evidence>
<protein>
    <recommendedName>
        <fullName evidence="4">Bromo domain-containing protein</fullName>
    </recommendedName>
</protein>
<reference evidence="5 6" key="1">
    <citation type="submission" date="2016-04" db="EMBL/GenBank/DDBJ databases">
        <title>A degradative enzymes factory behind the ericoid mycorrhizal symbiosis.</title>
        <authorList>
            <consortium name="DOE Joint Genome Institute"/>
            <person name="Martino E."/>
            <person name="Morin E."/>
            <person name="Grelet G."/>
            <person name="Kuo A."/>
            <person name="Kohler A."/>
            <person name="Daghino S."/>
            <person name="Barry K."/>
            <person name="Choi C."/>
            <person name="Cichocki N."/>
            <person name="Clum A."/>
            <person name="Copeland A."/>
            <person name="Hainaut M."/>
            <person name="Haridas S."/>
            <person name="Labutti K."/>
            <person name="Lindquist E."/>
            <person name="Lipzen A."/>
            <person name="Khouja H.-R."/>
            <person name="Murat C."/>
            <person name="Ohm R."/>
            <person name="Olson A."/>
            <person name="Spatafora J."/>
            <person name="Veneault-Fourrey C."/>
            <person name="Henrissat B."/>
            <person name="Grigoriev I."/>
            <person name="Martin F."/>
            <person name="Perotto S."/>
        </authorList>
    </citation>
    <scope>NUCLEOTIDE SEQUENCE [LARGE SCALE GENOMIC DNA]</scope>
    <source>
        <strain evidence="5 6">E</strain>
    </source>
</reference>
<feature type="compositionally biased region" description="Acidic residues" evidence="3">
    <location>
        <begin position="847"/>
        <end position="856"/>
    </location>
</feature>
<dbReference type="EMBL" id="KZ613758">
    <property type="protein sequence ID" value="PMD64414.1"/>
    <property type="molecule type" value="Genomic_DNA"/>
</dbReference>
<dbReference type="Gene3D" id="1.20.920.10">
    <property type="entry name" value="Bromodomain-like"/>
    <property type="match status" value="1"/>
</dbReference>
<feature type="domain" description="Bromo" evidence="4">
    <location>
        <begin position="683"/>
        <end position="784"/>
    </location>
</feature>
<gene>
    <name evidence="5" type="ORF">K444DRAFT_640915</name>
</gene>
<feature type="compositionally biased region" description="Pro residues" evidence="3">
    <location>
        <begin position="332"/>
        <end position="341"/>
    </location>
</feature>
<feature type="compositionally biased region" description="Pro residues" evidence="3">
    <location>
        <begin position="257"/>
        <end position="282"/>
    </location>
</feature>
<keyword evidence="1 2" id="KW-0103">Bromodomain</keyword>